<reference evidence="1 2" key="1">
    <citation type="submission" date="2018-10" db="EMBL/GenBank/DDBJ databases">
        <title>A high-quality apple genome assembly.</title>
        <authorList>
            <person name="Hu J."/>
        </authorList>
    </citation>
    <scope>NUCLEOTIDE SEQUENCE [LARGE SCALE GENOMIC DNA]</scope>
    <source>
        <strain evidence="2">cv. HFTH1</strain>
        <tissue evidence="1">Young leaf</tissue>
    </source>
</reference>
<keyword evidence="2" id="KW-1185">Reference proteome</keyword>
<evidence type="ECO:0000313" key="1">
    <source>
        <dbReference type="EMBL" id="RXH98470.1"/>
    </source>
</evidence>
<comment type="caution">
    <text evidence="1">The sequence shown here is derived from an EMBL/GenBank/DDBJ whole genome shotgun (WGS) entry which is preliminary data.</text>
</comment>
<dbReference type="EMBL" id="RDQH01000331">
    <property type="protein sequence ID" value="RXH98470.1"/>
    <property type="molecule type" value="Genomic_DNA"/>
</dbReference>
<gene>
    <name evidence="1" type="ORF">DVH24_010795</name>
</gene>
<dbReference type="Gene3D" id="1.25.40.10">
    <property type="entry name" value="Tetratricopeptide repeat domain"/>
    <property type="match status" value="1"/>
</dbReference>
<evidence type="ECO:0000313" key="2">
    <source>
        <dbReference type="Proteomes" id="UP000290289"/>
    </source>
</evidence>
<protein>
    <recommendedName>
        <fullName evidence="3">Pentatricopeptide repeat-containing protein</fullName>
    </recommendedName>
</protein>
<dbReference type="Proteomes" id="UP000290289">
    <property type="component" value="Chromosome 5"/>
</dbReference>
<evidence type="ECO:0008006" key="3">
    <source>
        <dbReference type="Google" id="ProtNLM"/>
    </source>
</evidence>
<name>A0A498JSR0_MALDO</name>
<sequence length="193" mass="21972">MHTYVSQRTIARRGLCVTQAFGAKPRLLPPFFPTLRHQRCSFIARSCFARRRSSSRKISLHKIRLPDVLLSPLRKHTLRDAICSDAQVCFCTSGSICLENVDMLMGARRVFDGMMVKDVVSWTSLCSCYVNCGMPRQGSEAFREMGLNGDWSETQCSNSFFNPTCLLGVERFEFGKSDSWVCAQTWNGRECFR</sequence>
<dbReference type="AlphaFoldDB" id="A0A498JSR0"/>
<organism evidence="1 2">
    <name type="scientific">Malus domestica</name>
    <name type="common">Apple</name>
    <name type="synonym">Pyrus malus</name>
    <dbReference type="NCBI Taxonomy" id="3750"/>
    <lineage>
        <taxon>Eukaryota</taxon>
        <taxon>Viridiplantae</taxon>
        <taxon>Streptophyta</taxon>
        <taxon>Embryophyta</taxon>
        <taxon>Tracheophyta</taxon>
        <taxon>Spermatophyta</taxon>
        <taxon>Magnoliopsida</taxon>
        <taxon>eudicotyledons</taxon>
        <taxon>Gunneridae</taxon>
        <taxon>Pentapetalae</taxon>
        <taxon>rosids</taxon>
        <taxon>fabids</taxon>
        <taxon>Rosales</taxon>
        <taxon>Rosaceae</taxon>
        <taxon>Amygdaloideae</taxon>
        <taxon>Maleae</taxon>
        <taxon>Malus</taxon>
    </lineage>
</organism>
<dbReference type="InterPro" id="IPR011990">
    <property type="entry name" value="TPR-like_helical_dom_sf"/>
</dbReference>
<accession>A0A498JSR0</accession>
<proteinExistence type="predicted"/>